<dbReference type="Proteomes" id="UP000037848">
    <property type="component" value="Unassembled WGS sequence"/>
</dbReference>
<dbReference type="InterPro" id="IPR044068">
    <property type="entry name" value="CB"/>
</dbReference>
<dbReference type="SUPFAM" id="SSF56349">
    <property type="entry name" value="DNA breaking-rejoining enzymes"/>
    <property type="match status" value="1"/>
</dbReference>
<keyword evidence="3" id="KW-0963">Cytoplasm</keyword>
<keyword evidence="13" id="KW-1185">Reference proteome</keyword>
<evidence type="ECO:0000256" key="5">
    <source>
        <dbReference type="ARBA" id="ARBA00023125"/>
    </source>
</evidence>
<dbReference type="InterPro" id="IPR050090">
    <property type="entry name" value="Tyrosine_recombinase_XerCD"/>
</dbReference>
<gene>
    <name evidence="12" type="ORF">ADS77_15045</name>
</gene>
<comment type="caution">
    <text evidence="12">The sequence shown here is derived from an EMBL/GenBank/DDBJ whole genome shotgun (WGS) entry which is preliminary data.</text>
</comment>
<dbReference type="GO" id="GO:0015074">
    <property type="term" value="P:DNA integration"/>
    <property type="evidence" value="ECO:0007669"/>
    <property type="project" value="UniProtKB-KW"/>
</dbReference>
<evidence type="ECO:0000256" key="7">
    <source>
        <dbReference type="ARBA" id="ARBA00037721"/>
    </source>
</evidence>
<comment type="function">
    <text evidence="7">Site-specific tyrosine recombinase, which acts by catalyzing the cutting and rejoining of the recombining DNA molecules. The XerC-XerD complex is essential to convert dimers of the bacterial chromosome into monomers to permit their segregation at cell division. It also contributes to the segregational stability of plasmids.</text>
</comment>
<dbReference type="InterPro" id="IPR013762">
    <property type="entry name" value="Integrase-like_cat_sf"/>
</dbReference>
<dbReference type="InterPro" id="IPR010998">
    <property type="entry name" value="Integrase_recombinase_N"/>
</dbReference>
<evidence type="ECO:0000256" key="4">
    <source>
        <dbReference type="ARBA" id="ARBA00022908"/>
    </source>
</evidence>
<comment type="subcellular location">
    <subcellularLocation>
        <location evidence="1">Cytoplasm</location>
    </subcellularLocation>
</comment>
<comment type="subunit">
    <text evidence="8">Forms a cyclic heterotetrameric complex composed of two molecules of XerC and two molecules of XerD.</text>
</comment>
<evidence type="ECO:0000313" key="12">
    <source>
        <dbReference type="EMBL" id="KPH60966.1"/>
    </source>
</evidence>
<keyword evidence="4" id="KW-0229">DNA integration</keyword>
<dbReference type="Pfam" id="PF00589">
    <property type="entry name" value="Phage_integrase"/>
    <property type="match status" value="1"/>
</dbReference>
<dbReference type="OrthoDB" id="9801717at2"/>
<feature type="domain" description="Core-binding (CB)" evidence="11">
    <location>
        <begin position="1"/>
        <end position="85"/>
    </location>
</feature>
<accession>A0A0N1EKX0</accession>
<sequence length="323" mass="37427">MKTRSPFLNYIADYMLVRQYSLRTVDTYLRWIASYIHFHDKRHPASMGDNEVERYLEYLVLKQNVAPRTQATALNSLSFLYKHIIKKELSLNLNFARSKKQAKLPVVMTPEEVKLLMTHLNKRYYLIASLMYGSGLRVMEAVQLRVKDIDFDYKCIQVWNGKGNKHRIVTLATELIPMLRNQILQVDDYLKLDLNNTEYTGVWMPYALTKKYPSASKSLAWQYLFPSHILSTDPQSGEIRRHHFHHSCIRKEIKKAVQKSGLTKIITPHTLRHSFATHLLQSGADIRTVQAQLGHSDVKTTQIYTHVLQQGANGVISPLSKIF</sequence>
<dbReference type="GO" id="GO:0005737">
    <property type="term" value="C:cytoplasm"/>
    <property type="evidence" value="ECO:0007669"/>
    <property type="project" value="UniProtKB-SubCell"/>
</dbReference>
<evidence type="ECO:0000256" key="9">
    <source>
        <dbReference type="PROSITE-ProRule" id="PRU01248"/>
    </source>
</evidence>
<organism evidence="12 13">
    <name type="scientific">Pseudoalteromonas porphyrae</name>
    <dbReference type="NCBI Taxonomy" id="187330"/>
    <lineage>
        <taxon>Bacteria</taxon>
        <taxon>Pseudomonadati</taxon>
        <taxon>Pseudomonadota</taxon>
        <taxon>Gammaproteobacteria</taxon>
        <taxon>Alteromonadales</taxon>
        <taxon>Pseudoalteromonadaceae</taxon>
        <taxon>Pseudoalteromonas</taxon>
    </lineage>
</organism>
<dbReference type="Pfam" id="PF13495">
    <property type="entry name" value="Phage_int_SAM_4"/>
    <property type="match status" value="1"/>
</dbReference>
<evidence type="ECO:0000256" key="1">
    <source>
        <dbReference type="ARBA" id="ARBA00004496"/>
    </source>
</evidence>
<dbReference type="PROSITE" id="PS51898">
    <property type="entry name" value="TYR_RECOMBINASE"/>
    <property type="match status" value="1"/>
</dbReference>
<dbReference type="InterPro" id="IPR004107">
    <property type="entry name" value="Integrase_SAM-like_N"/>
</dbReference>
<dbReference type="InterPro" id="IPR011946">
    <property type="entry name" value="Integrase_integron-type"/>
</dbReference>
<keyword evidence="6" id="KW-0233">DNA recombination</keyword>
<dbReference type="Gene3D" id="1.10.150.130">
    <property type="match status" value="1"/>
</dbReference>
<name>A0A0N1EKX0_9GAMM</name>
<evidence type="ECO:0000256" key="3">
    <source>
        <dbReference type="ARBA" id="ARBA00022490"/>
    </source>
</evidence>
<dbReference type="PANTHER" id="PTHR30349:SF64">
    <property type="entry name" value="PROPHAGE INTEGRASE INTD-RELATED"/>
    <property type="match status" value="1"/>
</dbReference>
<evidence type="ECO:0000259" key="10">
    <source>
        <dbReference type="PROSITE" id="PS51898"/>
    </source>
</evidence>
<dbReference type="NCBIfam" id="TIGR02249">
    <property type="entry name" value="integrase_gron"/>
    <property type="match status" value="1"/>
</dbReference>
<dbReference type="AlphaFoldDB" id="A0A0N1EKX0"/>
<keyword evidence="5 9" id="KW-0238">DNA-binding</keyword>
<dbReference type="PATRIC" id="fig|187330.3.peg.1441"/>
<dbReference type="GO" id="GO:0006310">
    <property type="term" value="P:DNA recombination"/>
    <property type="evidence" value="ECO:0007669"/>
    <property type="project" value="UniProtKB-KW"/>
</dbReference>
<feature type="domain" description="Tyr recombinase" evidence="10">
    <location>
        <begin position="103"/>
        <end position="317"/>
    </location>
</feature>
<evidence type="ECO:0000313" key="13">
    <source>
        <dbReference type="Proteomes" id="UP000037848"/>
    </source>
</evidence>
<evidence type="ECO:0000256" key="8">
    <source>
        <dbReference type="ARBA" id="ARBA00038613"/>
    </source>
</evidence>
<dbReference type="RefSeq" id="WP_054455168.1">
    <property type="nucleotide sequence ID" value="NZ_LHPH01000019.1"/>
</dbReference>
<dbReference type="Gene3D" id="1.10.443.10">
    <property type="entry name" value="Intergrase catalytic core"/>
    <property type="match status" value="1"/>
</dbReference>
<dbReference type="FunFam" id="1.10.443.10:FF:000007">
    <property type="entry name" value="Tyrosine recombinase XerC"/>
    <property type="match status" value="1"/>
</dbReference>
<dbReference type="PANTHER" id="PTHR30349">
    <property type="entry name" value="PHAGE INTEGRASE-RELATED"/>
    <property type="match status" value="1"/>
</dbReference>
<evidence type="ECO:0000256" key="6">
    <source>
        <dbReference type="ARBA" id="ARBA00023172"/>
    </source>
</evidence>
<dbReference type="InterPro" id="IPR011010">
    <property type="entry name" value="DNA_brk_join_enz"/>
</dbReference>
<dbReference type="GO" id="GO:0003677">
    <property type="term" value="F:DNA binding"/>
    <property type="evidence" value="ECO:0007669"/>
    <property type="project" value="UniProtKB-UniRule"/>
</dbReference>
<evidence type="ECO:0000259" key="11">
    <source>
        <dbReference type="PROSITE" id="PS51900"/>
    </source>
</evidence>
<dbReference type="EMBL" id="LHPH01000019">
    <property type="protein sequence ID" value="KPH60966.1"/>
    <property type="molecule type" value="Genomic_DNA"/>
</dbReference>
<dbReference type="PROSITE" id="PS51900">
    <property type="entry name" value="CB"/>
    <property type="match status" value="1"/>
</dbReference>
<comment type="similarity">
    <text evidence="2">Belongs to the 'phage' integrase family.</text>
</comment>
<evidence type="ECO:0000256" key="2">
    <source>
        <dbReference type="ARBA" id="ARBA00008857"/>
    </source>
</evidence>
<protein>
    <submittedName>
        <fullName evidence="12">Integrase</fullName>
    </submittedName>
</protein>
<proteinExistence type="inferred from homology"/>
<dbReference type="InterPro" id="IPR002104">
    <property type="entry name" value="Integrase_catalytic"/>
</dbReference>
<reference evidence="12 13" key="1">
    <citation type="submission" date="2015-08" db="EMBL/GenBank/DDBJ databases">
        <title>Draft Genome Sequence of Pseudoalteromonas porphyrae UCD-SED14.</title>
        <authorList>
            <person name="Coil D.A."/>
            <person name="Jospin G."/>
            <person name="Lee R.D."/>
            <person name="Eisen J.A."/>
        </authorList>
    </citation>
    <scope>NUCLEOTIDE SEQUENCE [LARGE SCALE GENOMIC DNA]</scope>
    <source>
        <strain evidence="12 13">UCD-SED14</strain>
    </source>
</reference>